<evidence type="ECO:0000313" key="9">
    <source>
        <dbReference type="Proteomes" id="UP000276634"/>
    </source>
</evidence>
<comment type="similarity">
    <text evidence="2">Belongs to the RmuC family.</text>
</comment>
<comment type="caution">
    <text evidence="8">The sequence shown here is derived from an EMBL/GenBank/DDBJ whole genome shotgun (WGS) entry which is preliminary data.</text>
</comment>
<keyword evidence="9" id="KW-1185">Reference proteome</keyword>
<name>A0A3N1XT89_9GAMM</name>
<evidence type="ECO:0000256" key="6">
    <source>
        <dbReference type="SAM" id="MobiDB-lite"/>
    </source>
</evidence>
<dbReference type="InterPro" id="IPR003798">
    <property type="entry name" value="DNA_recombination_RmuC"/>
</dbReference>
<evidence type="ECO:0000313" key="8">
    <source>
        <dbReference type="EMBL" id="ROR29850.1"/>
    </source>
</evidence>
<evidence type="ECO:0000256" key="5">
    <source>
        <dbReference type="SAM" id="Coils"/>
    </source>
</evidence>
<dbReference type="PANTHER" id="PTHR30563">
    <property type="entry name" value="DNA RECOMBINATION PROTEIN RMUC"/>
    <property type="match status" value="1"/>
</dbReference>
<proteinExistence type="inferred from homology"/>
<dbReference type="EMBL" id="RJVI01000003">
    <property type="protein sequence ID" value="ROR29850.1"/>
    <property type="molecule type" value="Genomic_DNA"/>
</dbReference>
<feature type="transmembrane region" description="Helical" evidence="7">
    <location>
        <begin position="6"/>
        <end position="24"/>
    </location>
</feature>
<evidence type="ECO:0000256" key="4">
    <source>
        <dbReference type="ARBA" id="ARBA00023172"/>
    </source>
</evidence>
<keyword evidence="7" id="KW-1133">Transmembrane helix</keyword>
<reference evidence="8 9" key="1">
    <citation type="submission" date="2018-11" db="EMBL/GenBank/DDBJ databases">
        <title>Genomic Encyclopedia of Type Strains, Phase IV (KMG-IV): sequencing the most valuable type-strain genomes for metagenomic binning, comparative biology and taxonomic classification.</title>
        <authorList>
            <person name="Goeker M."/>
        </authorList>
    </citation>
    <scope>NUCLEOTIDE SEQUENCE [LARGE SCALE GENOMIC DNA]</scope>
    <source>
        <strain evidence="8 9">DSM 100275</strain>
    </source>
</reference>
<evidence type="ECO:0000256" key="7">
    <source>
        <dbReference type="SAM" id="Phobius"/>
    </source>
</evidence>
<sequence>MEIATAWLGTLVAVAVAVVLWRMLAVSERGRRELGERLARREAEVEAAGRERARLAEEVERRGQELERLRGEVGALRAQVAALEERLAQERRGAQEKLALLEEARERLGDAFRALAAEALRSGSESFLQLAEERMRRLQEAAQGDLAQRQKGIEELVRPLRERLERFDGKLEALEQARVGAYQALQTQMRALLETHLPALHRETAELVRALRQPQGRGRWGELQLRRVVEMAGMLEHCDFEEQVSAEGADGRLRPDLLVHLPGGRLVVVDAKAPVDAYLEAVEARDEDARRRALARHAAQVRAHVERLGRKAYFAQFDPSPEFVVLFVPGEAFFSAALAQDPALIEFGAGRRVIPASPTTLIALLKAVAYGWRQEAVARNAEEVAALGRELYERVGKLAEHWAGLGRRLHQSVEAYNQAVGTLERRVLPTARRFRELGAVPEGRGIADLAPLTVEPRPLTAPELADDGRVPEDGPERPQ</sequence>
<organism evidence="8 9">
    <name type="scientific">Inmirania thermothiophila</name>
    <dbReference type="NCBI Taxonomy" id="1750597"/>
    <lineage>
        <taxon>Bacteria</taxon>
        <taxon>Pseudomonadati</taxon>
        <taxon>Pseudomonadota</taxon>
        <taxon>Gammaproteobacteria</taxon>
        <taxon>Chromatiales</taxon>
        <taxon>Ectothiorhodospiraceae</taxon>
        <taxon>Inmirania</taxon>
    </lineage>
</organism>
<accession>A0A3N1XT89</accession>
<evidence type="ECO:0000256" key="1">
    <source>
        <dbReference type="ARBA" id="ARBA00003416"/>
    </source>
</evidence>
<dbReference type="GO" id="GO:0006310">
    <property type="term" value="P:DNA recombination"/>
    <property type="evidence" value="ECO:0007669"/>
    <property type="project" value="UniProtKB-KW"/>
</dbReference>
<evidence type="ECO:0000256" key="2">
    <source>
        <dbReference type="ARBA" id="ARBA00009840"/>
    </source>
</evidence>
<keyword evidence="4" id="KW-0233">DNA recombination</keyword>
<feature type="coiled-coil region" evidence="5">
    <location>
        <begin position="31"/>
        <end position="177"/>
    </location>
</feature>
<dbReference type="PANTHER" id="PTHR30563:SF0">
    <property type="entry name" value="DNA RECOMBINATION PROTEIN RMUC"/>
    <property type="match status" value="1"/>
</dbReference>
<dbReference type="Pfam" id="PF02646">
    <property type="entry name" value="RmuC"/>
    <property type="match status" value="1"/>
</dbReference>
<feature type="compositionally biased region" description="Basic and acidic residues" evidence="6">
    <location>
        <begin position="466"/>
        <end position="479"/>
    </location>
</feature>
<dbReference type="RefSeq" id="WP_123402231.1">
    <property type="nucleotide sequence ID" value="NZ_RJVI01000003.1"/>
</dbReference>
<dbReference type="Proteomes" id="UP000276634">
    <property type="component" value="Unassembled WGS sequence"/>
</dbReference>
<gene>
    <name evidence="8" type="ORF">EDC57_2530</name>
</gene>
<keyword evidence="7" id="KW-0812">Transmembrane</keyword>
<dbReference type="OrthoDB" id="9765111at2"/>
<keyword evidence="3 5" id="KW-0175">Coiled coil</keyword>
<protein>
    <submittedName>
        <fullName evidence="8">DNA recombination protein RmuC</fullName>
    </submittedName>
</protein>
<evidence type="ECO:0000256" key="3">
    <source>
        <dbReference type="ARBA" id="ARBA00023054"/>
    </source>
</evidence>
<comment type="function">
    <text evidence="1">Involved in DNA recombination.</text>
</comment>
<feature type="region of interest" description="Disordered" evidence="6">
    <location>
        <begin position="451"/>
        <end position="479"/>
    </location>
</feature>
<dbReference type="AlphaFoldDB" id="A0A3N1XT89"/>
<keyword evidence="7" id="KW-0472">Membrane</keyword>